<dbReference type="EMBL" id="AP020602">
    <property type="protein sequence ID" value="BBN68058.1"/>
    <property type="molecule type" value="Genomic_DNA"/>
</dbReference>
<organism evidence="1">
    <name type="scientific">Prunus dulcis</name>
    <name type="common">Almond</name>
    <name type="synonym">Amygdalus dulcis</name>
    <dbReference type="NCBI Taxonomy" id="3755"/>
    <lineage>
        <taxon>Eukaryota</taxon>
        <taxon>Viridiplantae</taxon>
        <taxon>Streptophyta</taxon>
        <taxon>Embryophyta</taxon>
        <taxon>Tracheophyta</taxon>
        <taxon>Spermatophyta</taxon>
        <taxon>Magnoliopsida</taxon>
        <taxon>eudicotyledons</taxon>
        <taxon>Gunneridae</taxon>
        <taxon>Pentapetalae</taxon>
        <taxon>rosids</taxon>
        <taxon>fabids</taxon>
        <taxon>Rosales</taxon>
        <taxon>Rosaceae</taxon>
        <taxon>Amygdaloideae</taxon>
        <taxon>Amygdaleae</taxon>
        <taxon>Prunus</taxon>
    </lineage>
</organism>
<accession>A0A5H2XII7</accession>
<dbReference type="AlphaFoldDB" id="A0A5H2XII7"/>
<name>A0A5H2XII7_PRUDU</name>
<reference evidence="1" key="1">
    <citation type="journal article" date="2019" name="Science">
        <title>Mutation of a bHLH transcription factor allowed almond domestication.</title>
        <authorList>
            <person name="Sanchez-Perez R."/>
            <person name="Pavan S."/>
            <person name="Mazzeo R."/>
            <person name="Moldovan C."/>
            <person name="Aiese Cigliano R."/>
            <person name="Del Cueto J."/>
            <person name="Ricciardi F."/>
            <person name="Lotti C."/>
            <person name="Ricciardi L."/>
            <person name="Dicenta F."/>
            <person name="Lopez-Marques R.L."/>
            <person name="Lindberg Moller B."/>
        </authorList>
    </citation>
    <scope>NUCLEOTIDE SEQUENCE</scope>
</reference>
<protein>
    <submittedName>
        <fullName evidence="1">Uncharacterized protein</fullName>
    </submittedName>
</protein>
<gene>
    <name evidence="1" type="ORF">Prudu_265S000400</name>
</gene>
<proteinExistence type="predicted"/>
<sequence>MKSSNDAGQSLIYPLSLHPPSDFSWPLFLTLFPKIILHRCQPLAATTTYTRDSLQCAQPQTNSDSKLFFLTMWSTTPQPLLICCLYVRFLVLALPGGVLPLQTTKRPTLGCESIVVDGGRIWFGVLDRGPFEEDDEFEKVKQTIGSVIPRY</sequence>
<evidence type="ECO:0000313" key="1">
    <source>
        <dbReference type="EMBL" id="BBN68058.1"/>
    </source>
</evidence>